<dbReference type="InterPro" id="IPR013849">
    <property type="entry name" value="DNA_helicase_Holl-junc_RuvA_I"/>
</dbReference>
<dbReference type="GO" id="GO:0006281">
    <property type="term" value="P:DNA repair"/>
    <property type="evidence" value="ECO:0007669"/>
    <property type="project" value="UniProtKB-UniRule"/>
</dbReference>
<dbReference type="OrthoDB" id="5293449at2"/>
<gene>
    <name evidence="6 8" type="primary">ruvA</name>
    <name evidence="8" type="ordered locus">BMS_3340</name>
</gene>
<evidence type="ECO:0000313" key="8">
    <source>
        <dbReference type="EMBL" id="CBW28084.1"/>
    </source>
</evidence>
<keyword evidence="8" id="KW-0067">ATP-binding</keyword>
<dbReference type="InterPro" id="IPR010994">
    <property type="entry name" value="RuvA_2-like"/>
</dbReference>
<dbReference type="GO" id="GO:0000400">
    <property type="term" value="F:four-way junction DNA binding"/>
    <property type="evidence" value="ECO:0007669"/>
    <property type="project" value="UniProtKB-UniRule"/>
</dbReference>
<keyword evidence="8" id="KW-0378">Hydrolase</keyword>
<dbReference type="NCBIfam" id="TIGR00084">
    <property type="entry name" value="ruvA"/>
    <property type="match status" value="1"/>
</dbReference>
<evidence type="ECO:0000256" key="4">
    <source>
        <dbReference type="ARBA" id="ARBA00023172"/>
    </source>
</evidence>
<comment type="subunit">
    <text evidence="6">Homotetramer. Forms an RuvA(8)-RuvB(12)-Holliday junction (HJ) complex. HJ DNA is sandwiched between 2 RuvA tetramers; dsDNA enters through RuvA and exits via RuvB. An RuvB hexamer assembles on each DNA strand where it exits the tetramer. Each RuvB hexamer is contacted by two RuvA subunits (via domain III) on 2 adjacent RuvB subunits; this complex drives branch migration. In the full resolvosome a probable DNA-RuvA(4)-RuvB(12)-RuvC(2) complex forms which resolves the HJ.</text>
</comment>
<keyword evidence="8" id="KW-0547">Nucleotide-binding</keyword>
<dbReference type="EMBL" id="FQ312005">
    <property type="protein sequence ID" value="CBW28084.1"/>
    <property type="molecule type" value="Genomic_DNA"/>
</dbReference>
<dbReference type="KEGG" id="bmx:BMS_3340"/>
<dbReference type="PATRIC" id="fig|862908.3.peg.3193"/>
<feature type="region of interest" description="Domain III" evidence="6">
    <location>
        <begin position="165"/>
        <end position="216"/>
    </location>
</feature>
<organism evidence="8 9">
    <name type="scientific">Halobacteriovorax marinus (strain ATCC BAA-682 / DSM 15412 / SJ)</name>
    <name type="common">Bacteriovorax marinus</name>
    <dbReference type="NCBI Taxonomy" id="862908"/>
    <lineage>
        <taxon>Bacteria</taxon>
        <taxon>Pseudomonadati</taxon>
        <taxon>Bdellovibrionota</taxon>
        <taxon>Bacteriovoracia</taxon>
        <taxon>Bacteriovoracales</taxon>
        <taxon>Halobacteriovoraceae</taxon>
        <taxon>Halobacteriovorax</taxon>
    </lineage>
</organism>
<feature type="domain" description="Helix-hairpin-helix DNA-binding motif class 1" evidence="7">
    <location>
        <begin position="104"/>
        <end position="123"/>
    </location>
</feature>
<evidence type="ECO:0000256" key="2">
    <source>
        <dbReference type="ARBA" id="ARBA00022763"/>
    </source>
</evidence>
<sequence>MIGHLQGEVIFSDGVEAVVLTNSGIGYQVYINQVLPEGKSASIFISHVIKEASEELYGFKTIREKKLFELLTSVKGVGPKSAFSLVGALGVDQIINSILFDDKKSLTKAPGIGNKAAAQMILDLQNKISKIKMYSNKSKGIQDVPAIQIPELSTSEQEESVHRESDNQELIIKDAIMACKELGFKEEKIIPLAQKILATNEISKPEQLVHLVLKEV</sequence>
<comment type="caution">
    <text evidence="6">Lacks conserved residue(s) required for the propagation of feature annotation.</text>
</comment>
<dbReference type="GO" id="GO:0006310">
    <property type="term" value="P:DNA recombination"/>
    <property type="evidence" value="ECO:0007669"/>
    <property type="project" value="UniProtKB-UniRule"/>
</dbReference>
<dbReference type="Proteomes" id="UP000008963">
    <property type="component" value="Chromosome"/>
</dbReference>
<evidence type="ECO:0000256" key="3">
    <source>
        <dbReference type="ARBA" id="ARBA00023125"/>
    </source>
</evidence>
<protein>
    <recommendedName>
        <fullName evidence="6">Holliday junction branch migration complex subunit RuvA</fullName>
    </recommendedName>
</protein>
<name>E1X114_HALMS</name>
<keyword evidence="3 6" id="KW-0238">DNA-binding</keyword>
<evidence type="ECO:0000259" key="7">
    <source>
        <dbReference type="SMART" id="SM00278"/>
    </source>
</evidence>
<evidence type="ECO:0000256" key="6">
    <source>
        <dbReference type="HAMAP-Rule" id="MF_00031"/>
    </source>
</evidence>
<dbReference type="GO" id="GO:0009378">
    <property type="term" value="F:four-way junction helicase activity"/>
    <property type="evidence" value="ECO:0007669"/>
    <property type="project" value="InterPro"/>
</dbReference>
<dbReference type="SUPFAM" id="SSF47781">
    <property type="entry name" value="RuvA domain 2-like"/>
    <property type="match status" value="1"/>
</dbReference>
<evidence type="ECO:0000256" key="1">
    <source>
        <dbReference type="ARBA" id="ARBA00022490"/>
    </source>
</evidence>
<evidence type="ECO:0000313" key="9">
    <source>
        <dbReference type="Proteomes" id="UP000008963"/>
    </source>
</evidence>
<comment type="function">
    <text evidence="6">The RuvA-RuvB-RuvC complex processes Holliday junction (HJ) DNA during genetic recombination and DNA repair, while the RuvA-RuvB complex plays an important role in the rescue of blocked DNA replication forks via replication fork reversal (RFR). RuvA specifically binds to HJ cruciform DNA, conferring on it an open structure. The RuvB hexamer acts as an ATP-dependent pump, pulling dsDNA into and through the RuvAB complex. HJ branch migration allows RuvC to scan DNA until it finds its consensus sequence, where it cleaves and resolves the cruciform DNA.</text>
</comment>
<keyword evidence="8" id="KW-0347">Helicase</keyword>
<evidence type="ECO:0000256" key="5">
    <source>
        <dbReference type="ARBA" id="ARBA00023204"/>
    </source>
</evidence>
<dbReference type="RefSeq" id="WP_014245853.1">
    <property type="nucleotide sequence ID" value="NC_016620.1"/>
</dbReference>
<comment type="similarity">
    <text evidence="6">Belongs to the RuvA family.</text>
</comment>
<dbReference type="SUPFAM" id="SSF50249">
    <property type="entry name" value="Nucleic acid-binding proteins"/>
    <property type="match status" value="1"/>
</dbReference>
<dbReference type="GO" id="GO:0005737">
    <property type="term" value="C:cytoplasm"/>
    <property type="evidence" value="ECO:0007669"/>
    <property type="project" value="UniProtKB-SubCell"/>
</dbReference>
<dbReference type="SMART" id="SM00278">
    <property type="entry name" value="HhH1"/>
    <property type="match status" value="2"/>
</dbReference>
<comment type="domain">
    <text evidence="6">Has three domains with a flexible linker between the domains II and III and assumes an 'L' shape. Domain III is highly mobile and contacts RuvB.</text>
</comment>
<dbReference type="Gene3D" id="2.40.50.140">
    <property type="entry name" value="Nucleic acid-binding proteins"/>
    <property type="match status" value="1"/>
</dbReference>
<keyword evidence="5 6" id="KW-0234">DNA repair</keyword>
<dbReference type="InterPro" id="IPR000085">
    <property type="entry name" value="RuvA"/>
</dbReference>
<accession>E1X114</accession>
<feature type="domain" description="Helix-hairpin-helix DNA-binding motif class 1" evidence="7">
    <location>
        <begin position="69"/>
        <end position="88"/>
    </location>
</feature>
<dbReference type="eggNOG" id="COG0632">
    <property type="taxonomic scope" value="Bacteria"/>
</dbReference>
<keyword evidence="1 6" id="KW-0963">Cytoplasm</keyword>
<dbReference type="Pfam" id="PF14520">
    <property type="entry name" value="HHH_5"/>
    <property type="match status" value="1"/>
</dbReference>
<comment type="subcellular location">
    <subcellularLocation>
        <location evidence="6">Cytoplasm</location>
    </subcellularLocation>
</comment>
<reference evidence="9" key="1">
    <citation type="journal article" date="2013" name="ISME J.">
        <title>A small predatory core genome in the divergent marine Bacteriovorax marinus SJ and the terrestrial Bdellovibrio bacteriovorus.</title>
        <authorList>
            <person name="Crossman L.C."/>
            <person name="Chen H."/>
            <person name="Cerdeno-Tarraga A.M."/>
            <person name="Brooks K."/>
            <person name="Quail M.A."/>
            <person name="Pineiro S.A."/>
            <person name="Hobley L."/>
            <person name="Sockett R.E."/>
            <person name="Bentley S.D."/>
            <person name="Parkhill J."/>
            <person name="Williams H.N."/>
            <person name="Stine O.C."/>
        </authorList>
    </citation>
    <scope>NUCLEOTIDE SEQUENCE [LARGE SCALE GENOMIC DNA]</scope>
    <source>
        <strain evidence="9">ATCC BAA-682 / DSM 15412 / SJ</strain>
    </source>
</reference>
<dbReference type="GO" id="GO:0005524">
    <property type="term" value="F:ATP binding"/>
    <property type="evidence" value="ECO:0007669"/>
    <property type="project" value="InterPro"/>
</dbReference>
<dbReference type="InterPro" id="IPR003583">
    <property type="entry name" value="Hlx-hairpin-Hlx_DNA-bd_motif"/>
</dbReference>
<dbReference type="STRING" id="862908.BMS_3340"/>
<dbReference type="AlphaFoldDB" id="E1X114"/>
<dbReference type="GO" id="GO:0048476">
    <property type="term" value="C:Holliday junction resolvase complex"/>
    <property type="evidence" value="ECO:0007669"/>
    <property type="project" value="UniProtKB-UniRule"/>
</dbReference>
<keyword evidence="2 6" id="KW-0227">DNA damage</keyword>
<dbReference type="Gene3D" id="1.10.150.20">
    <property type="entry name" value="5' to 3' exonuclease, C-terminal subdomain"/>
    <property type="match status" value="1"/>
</dbReference>
<dbReference type="HOGENOM" id="CLU_087936_3_0_7"/>
<keyword evidence="4 6" id="KW-0233">DNA recombination</keyword>
<dbReference type="HAMAP" id="MF_00031">
    <property type="entry name" value="DNA_HJ_migration_RuvA"/>
    <property type="match status" value="1"/>
</dbReference>
<dbReference type="Pfam" id="PF01330">
    <property type="entry name" value="RuvA_N"/>
    <property type="match status" value="1"/>
</dbReference>
<dbReference type="InterPro" id="IPR012340">
    <property type="entry name" value="NA-bd_OB-fold"/>
</dbReference>
<keyword evidence="9" id="KW-1185">Reference proteome</keyword>
<proteinExistence type="inferred from homology"/>